<sequence>MLLIGQFDSPSVRRVGIAMTIYAMAFAHSPLSVTGDGDQTSILLA</sequence>
<protein>
    <submittedName>
        <fullName evidence="1">Uncharacterized protein</fullName>
    </submittedName>
</protein>
<name>A0ABY7TTB5_9SPHN</name>
<organism evidence="1 2">
    <name type="scientific">Novosphingobium humi</name>
    <dbReference type="NCBI Taxonomy" id="2282397"/>
    <lineage>
        <taxon>Bacteria</taxon>
        <taxon>Pseudomonadati</taxon>
        <taxon>Pseudomonadota</taxon>
        <taxon>Alphaproteobacteria</taxon>
        <taxon>Sphingomonadales</taxon>
        <taxon>Sphingomonadaceae</taxon>
        <taxon>Novosphingobium</taxon>
    </lineage>
</organism>
<reference evidence="1 2" key="1">
    <citation type="submission" date="2023-02" db="EMBL/GenBank/DDBJ databases">
        <title>Genome sequence of Novosphingobium humi KACC 19094.</title>
        <authorList>
            <person name="Kim S."/>
            <person name="Heo J."/>
            <person name="Kwon S.-W."/>
        </authorList>
    </citation>
    <scope>NUCLEOTIDE SEQUENCE [LARGE SCALE GENOMIC DNA]</scope>
    <source>
        <strain evidence="1 2">KACC 19094</strain>
    </source>
</reference>
<gene>
    <name evidence="1" type="ORF">PQ457_10995</name>
</gene>
<proteinExistence type="predicted"/>
<dbReference type="Proteomes" id="UP001218231">
    <property type="component" value="Chromosome"/>
</dbReference>
<keyword evidence="2" id="KW-1185">Reference proteome</keyword>
<dbReference type="RefSeq" id="WP_273616911.1">
    <property type="nucleotide sequence ID" value="NZ_CP117417.1"/>
</dbReference>
<evidence type="ECO:0000313" key="2">
    <source>
        <dbReference type="Proteomes" id="UP001218231"/>
    </source>
</evidence>
<evidence type="ECO:0000313" key="1">
    <source>
        <dbReference type="EMBL" id="WCT76468.1"/>
    </source>
</evidence>
<accession>A0ABY7TTB5</accession>
<dbReference type="EMBL" id="CP117417">
    <property type="protein sequence ID" value="WCT76468.1"/>
    <property type="molecule type" value="Genomic_DNA"/>
</dbReference>